<evidence type="ECO:0000256" key="14">
    <source>
        <dbReference type="ARBA" id="ARBA00022990"/>
    </source>
</evidence>
<evidence type="ECO:0000259" key="18">
    <source>
        <dbReference type="PROSITE" id="PS50862"/>
    </source>
</evidence>
<dbReference type="InterPro" id="IPR045864">
    <property type="entry name" value="aa-tRNA-synth_II/BPL/LPL"/>
</dbReference>
<proteinExistence type="inferred from homology"/>
<evidence type="ECO:0000256" key="4">
    <source>
        <dbReference type="ARBA" id="ARBA00012814"/>
    </source>
</evidence>
<keyword evidence="14" id="KW-0007">Acetylation</keyword>
<evidence type="ECO:0000256" key="9">
    <source>
        <dbReference type="ARBA" id="ARBA00022723"/>
    </source>
</evidence>
<evidence type="ECO:0000256" key="16">
    <source>
        <dbReference type="ARBA" id="ARBA00030612"/>
    </source>
</evidence>
<dbReference type="Gene3D" id="1.10.10.2330">
    <property type="match status" value="1"/>
</dbReference>
<dbReference type="InterPro" id="IPR040724">
    <property type="entry name" value="PheRS_DBD1"/>
</dbReference>
<dbReference type="InterPro" id="IPR006195">
    <property type="entry name" value="aa-tRNA-synth_II"/>
</dbReference>
<protein>
    <recommendedName>
        <fullName evidence="5">Phenylalanine--tRNA ligase alpha subunit</fullName>
        <ecNumber evidence="4">6.1.1.20</ecNumber>
    </recommendedName>
    <alternativeName>
        <fullName evidence="16">Phenylalanyl-tRNA synthetase alpha subunit</fullName>
    </alternativeName>
</protein>
<comment type="similarity">
    <text evidence="3">Belongs to the class-II aminoacyl-tRNA synthetase family. Phe-tRNA synthetase alpha subunit type 2 subfamily.</text>
</comment>
<dbReference type="GO" id="GO:0004826">
    <property type="term" value="F:phenylalanine-tRNA ligase activity"/>
    <property type="evidence" value="ECO:0007669"/>
    <property type="project" value="UniProtKB-EC"/>
</dbReference>
<name>A0A8S4ASK1_9TELE</name>
<feature type="domain" description="Aminoacyl-transfer RNA synthetases class-II family profile" evidence="18">
    <location>
        <begin position="253"/>
        <end position="517"/>
    </location>
</feature>
<evidence type="ECO:0000256" key="8">
    <source>
        <dbReference type="ARBA" id="ARBA00022598"/>
    </source>
</evidence>
<dbReference type="Gene3D" id="3.30.1370.240">
    <property type="match status" value="1"/>
</dbReference>
<dbReference type="InterPro" id="IPR002319">
    <property type="entry name" value="Phenylalanyl-tRNA_Synthase"/>
</dbReference>
<dbReference type="InterPro" id="IPR040586">
    <property type="entry name" value="PheRS_DBD2"/>
</dbReference>
<dbReference type="PANTHER" id="PTHR11538:SF40">
    <property type="entry name" value="PHENYLALANINE--TRNA LIGASE ALPHA SUBUNIT"/>
    <property type="match status" value="1"/>
</dbReference>
<dbReference type="Pfam" id="PF18554">
    <property type="entry name" value="PheRS_DBD2"/>
    <property type="match status" value="1"/>
</dbReference>
<keyword evidence="15" id="KW-0030">Aminoacyl-tRNA synthetase</keyword>
<evidence type="ECO:0000256" key="17">
    <source>
        <dbReference type="ARBA" id="ARBA00066021"/>
    </source>
</evidence>
<keyword evidence="9" id="KW-0479">Metal-binding</keyword>
<dbReference type="Gene3D" id="3.30.930.10">
    <property type="entry name" value="Bira Bifunctional Protein, Domain 2"/>
    <property type="match status" value="1"/>
</dbReference>
<comment type="subcellular location">
    <subcellularLocation>
        <location evidence="2">Cytoplasm</location>
    </subcellularLocation>
</comment>
<dbReference type="PROSITE" id="PS50862">
    <property type="entry name" value="AA_TRNA_LIGASE_II"/>
    <property type="match status" value="1"/>
</dbReference>
<sequence>MADTGVAEALLQRIEKADDGVDSLNAAASLGVDHQVIVGAVKSLQALGDVIAAELRSSKHWELTEEGTETAEQGSHEARVFGSIPGEGLPQSELMKLSFGKIGFSKAMSNKWIRVDKSHEGGPRIFRTVESIQDQVREKLLLVQRGDSSQVEEKEKNELKKRKLLSEVTVKSYWITRGSCFSTTVSKQETELTPEMIATDGVRGRRLRTQRNICPQLGTGPKRGSWKEKKFKPYNFEALGVAPDCGHLHPLMKVRTQFRQIFLEMGFTEMPTNNFIESSFWNFDSLFQPQQHPARDQHDTFFLSVVCELWLNKRPVSDPALSHKFPADYLERVRRVHSEGGYGSQGYKYDWKLEEAQKNLLRTHTTAVSARMLYKLAQQEKFTPVKYFSIDRVFRNETLDATHLAEFHQIEGVVADYGLTLGDLMGVLHQFFTKLGITKLRFKPAYNPYTEPSMEVFSYHEGLKKWVEVGNSGVFRPEMLLPMGLPEDVPTMIKYGINNIRELVGHKVNLQMVYDSPICRLDS</sequence>
<dbReference type="SUPFAM" id="SSF55681">
    <property type="entry name" value="Class II aaRS and biotin synthetases"/>
    <property type="match status" value="1"/>
</dbReference>
<keyword evidence="6" id="KW-0963">Cytoplasm</keyword>
<dbReference type="GO" id="GO:0009328">
    <property type="term" value="C:phenylalanine-tRNA ligase complex"/>
    <property type="evidence" value="ECO:0007669"/>
    <property type="project" value="TreeGrafter"/>
</dbReference>
<dbReference type="NCBIfam" id="TIGR00468">
    <property type="entry name" value="pheS"/>
    <property type="match status" value="1"/>
</dbReference>
<dbReference type="GO" id="GO:0005829">
    <property type="term" value="C:cytosol"/>
    <property type="evidence" value="ECO:0007669"/>
    <property type="project" value="TreeGrafter"/>
</dbReference>
<dbReference type="Proteomes" id="UP000677803">
    <property type="component" value="Unassembled WGS sequence"/>
</dbReference>
<accession>A0A8S4ASK1</accession>
<evidence type="ECO:0000256" key="2">
    <source>
        <dbReference type="ARBA" id="ARBA00004496"/>
    </source>
</evidence>
<dbReference type="Pfam" id="PF18552">
    <property type="entry name" value="PheRS_DBD1"/>
    <property type="match status" value="1"/>
</dbReference>
<evidence type="ECO:0000256" key="12">
    <source>
        <dbReference type="ARBA" id="ARBA00022842"/>
    </source>
</evidence>
<keyword evidence="7" id="KW-0597">Phosphoprotein</keyword>
<dbReference type="EMBL" id="CAJRST010008890">
    <property type="protein sequence ID" value="CAG5897386.1"/>
    <property type="molecule type" value="Genomic_DNA"/>
</dbReference>
<dbReference type="InterPro" id="IPR004529">
    <property type="entry name" value="Phe-tRNA-synth_IIc_asu"/>
</dbReference>
<dbReference type="CDD" id="cd00496">
    <property type="entry name" value="PheRS_alpha_core"/>
    <property type="match status" value="1"/>
</dbReference>
<dbReference type="AlphaFoldDB" id="A0A8S4ASK1"/>
<dbReference type="InterPro" id="IPR040725">
    <property type="entry name" value="PheRS_DBD3"/>
</dbReference>
<dbReference type="NCBIfam" id="NF003210">
    <property type="entry name" value="PRK04172.1"/>
    <property type="match status" value="1"/>
</dbReference>
<dbReference type="GO" id="GO:0000049">
    <property type="term" value="F:tRNA binding"/>
    <property type="evidence" value="ECO:0007669"/>
    <property type="project" value="InterPro"/>
</dbReference>
<dbReference type="GO" id="GO:0005524">
    <property type="term" value="F:ATP binding"/>
    <property type="evidence" value="ECO:0007669"/>
    <property type="project" value="UniProtKB-KW"/>
</dbReference>
<dbReference type="FunFam" id="1.10.10.2320:FF:000001">
    <property type="entry name" value="phenylalanine--tRNA ligase alpha subunit"/>
    <property type="match status" value="1"/>
</dbReference>
<dbReference type="FunFam" id="3.30.1370.240:FF:000002">
    <property type="entry name" value="phenylalanine--tRNA ligase alpha subunit"/>
    <property type="match status" value="1"/>
</dbReference>
<dbReference type="GO" id="GO:0006432">
    <property type="term" value="P:phenylalanyl-tRNA aminoacylation"/>
    <property type="evidence" value="ECO:0007669"/>
    <property type="project" value="InterPro"/>
</dbReference>
<evidence type="ECO:0000256" key="10">
    <source>
        <dbReference type="ARBA" id="ARBA00022741"/>
    </source>
</evidence>
<evidence type="ECO:0000256" key="13">
    <source>
        <dbReference type="ARBA" id="ARBA00022917"/>
    </source>
</evidence>
<keyword evidence="20" id="KW-1185">Reference proteome</keyword>
<comment type="subunit">
    <text evidence="17">Heterotetramer; dimer of two heterodimers formed by FARSA and FARSB.</text>
</comment>
<evidence type="ECO:0000313" key="20">
    <source>
        <dbReference type="Proteomes" id="UP000677803"/>
    </source>
</evidence>
<evidence type="ECO:0000313" key="19">
    <source>
        <dbReference type="EMBL" id="CAG5897386.1"/>
    </source>
</evidence>
<dbReference type="FunFam" id="1.10.10.2330:FF:000001">
    <property type="entry name" value="phenylalanine--tRNA ligase alpha subunit"/>
    <property type="match status" value="1"/>
</dbReference>
<dbReference type="Pfam" id="PF18553">
    <property type="entry name" value="PheRS_DBD3"/>
    <property type="match status" value="1"/>
</dbReference>
<evidence type="ECO:0000256" key="15">
    <source>
        <dbReference type="ARBA" id="ARBA00023146"/>
    </source>
</evidence>
<keyword evidence="8" id="KW-0436">Ligase</keyword>
<evidence type="ECO:0000256" key="1">
    <source>
        <dbReference type="ARBA" id="ARBA00001946"/>
    </source>
</evidence>
<evidence type="ECO:0000256" key="5">
    <source>
        <dbReference type="ARBA" id="ARBA00015409"/>
    </source>
</evidence>
<keyword evidence="13" id="KW-0648">Protein biosynthesis</keyword>
<dbReference type="OrthoDB" id="238316at2759"/>
<keyword evidence="10" id="KW-0547">Nucleotide-binding</keyword>
<gene>
    <name evidence="19" type="ORF">MMEN_LOCUS8446</name>
</gene>
<dbReference type="GO" id="GO:0046872">
    <property type="term" value="F:metal ion binding"/>
    <property type="evidence" value="ECO:0007669"/>
    <property type="project" value="UniProtKB-KW"/>
</dbReference>
<dbReference type="FunFam" id="3.30.930.10:FF:000178">
    <property type="entry name" value="Phenylalanyl-tRNA synthetase subunit alpha"/>
    <property type="match status" value="1"/>
</dbReference>
<keyword evidence="12" id="KW-0460">Magnesium</keyword>
<dbReference type="Pfam" id="PF01409">
    <property type="entry name" value="tRNA-synt_2d"/>
    <property type="match status" value="1"/>
</dbReference>
<keyword evidence="11" id="KW-0067">ATP-binding</keyword>
<comment type="caution">
    <text evidence="19">The sequence shown here is derived from an EMBL/GenBank/DDBJ whole genome shotgun (WGS) entry which is preliminary data.</text>
</comment>
<dbReference type="Gene3D" id="1.10.10.2320">
    <property type="match status" value="1"/>
</dbReference>
<organism evidence="19 20">
    <name type="scientific">Menidia menidia</name>
    <name type="common">Atlantic silverside</name>
    <dbReference type="NCBI Taxonomy" id="238744"/>
    <lineage>
        <taxon>Eukaryota</taxon>
        <taxon>Metazoa</taxon>
        <taxon>Chordata</taxon>
        <taxon>Craniata</taxon>
        <taxon>Vertebrata</taxon>
        <taxon>Euteleostomi</taxon>
        <taxon>Actinopterygii</taxon>
        <taxon>Neopterygii</taxon>
        <taxon>Teleostei</taxon>
        <taxon>Neoteleostei</taxon>
        <taxon>Acanthomorphata</taxon>
        <taxon>Ovalentaria</taxon>
        <taxon>Atherinomorphae</taxon>
        <taxon>Atheriniformes</taxon>
        <taxon>Atherinopsidae</taxon>
        <taxon>Menidiinae</taxon>
        <taxon>Menidia</taxon>
    </lineage>
</organism>
<dbReference type="PANTHER" id="PTHR11538">
    <property type="entry name" value="PHENYLALANYL-TRNA SYNTHETASE"/>
    <property type="match status" value="1"/>
</dbReference>
<evidence type="ECO:0000256" key="11">
    <source>
        <dbReference type="ARBA" id="ARBA00022840"/>
    </source>
</evidence>
<evidence type="ECO:0000256" key="3">
    <source>
        <dbReference type="ARBA" id="ARBA00006703"/>
    </source>
</evidence>
<evidence type="ECO:0000256" key="6">
    <source>
        <dbReference type="ARBA" id="ARBA00022490"/>
    </source>
</evidence>
<comment type="cofactor">
    <cofactor evidence="1">
        <name>Mg(2+)</name>
        <dbReference type="ChEBI" id="CHEBI:18420"/>
    </cofactor>
</comment>
<dbReference type="EC" id="6.1.1.20" evidence="4"/>
<evidence type="ECO:0000256" key="7">
    <source>
        <dbReference type="ARBA" id="ARBA00022553"/>
    </source>
</evidence>
<reference evidence="19" key="1">
    <citation type="submission" date="2021-05" db="EMBL/GenBank/DDBJ databases">
        <authorList>
            <person name="Tigano A."/>
        </authorList>
    </citation>
    <scope>NUCLEOTIDE SEQUENCE</scope>
</reference>